<feature type="region of interest" description="Disordered" evidence="1">
    <location>
        <begin position="308"/>
        <end position="390"/>
    </location>
</feature>
<dbReference type="InterPro" id="IPR022062">
    <property type="entry name" value="DUF3618"/>
</dbReference>
<dbReference type="Proteomes" id="UP000286912">
    <property type="component" value="Unassembled WGS sequence"/>
</dbReference>
<keyword evidence="3" id="KW-1185">Reference proteome</keyword>
<dbReference type="EMBL" id="RZHD01000005">
    <property type="protein sequence ID" value="RUR46465.1"/>
    <property type="molecule type" value="Genomic_DNA"/>
</dbReference>
<feature type="region of interest" description="Disordered" evidence="1">
    <location>
        <begin position="1"/>
        <end position="31"/>
    </location>
</feature>
<dbReference type="Pfam" id="PF12277">
    <property type="entry name" value="DUF3618"/>
    <property type="match status" value="1"/>
</dbReference>
<dbReference type="AlphaFoldDB" id="A0A433LCX9"/>
<feature type="compositionally biased region" description="Polar residues" evidence="1">
    <location>
        <begin position="371"/>
        <end position="390"/>
    </location>
</feature>
<comment type="caution">
    <text evidence="2">The sequence shown here is derived from an EMBL/GenBank/DDBJ whole genome shotgun (WGS) entry which is preliminary data.</text>
</comment>
<protein>
    <submittedName>
        <fullName evidence="2">DUF3618 domain-containing protein</fullName>
    </submittedName>
</protein>
<feature type="compositionally biased region" description="Basic and acidic residues" evidence="1">
    <location>
        <begin position="174"/>
        <end position="206"/>
    </location>
</feature>
<name>A0A433LCX9_9GAMM</name>
<feature type="compositionally biased region" description="Polar residues" evidence="1">
    <location>
        <begin position="160"/>
        <end position="169"/>
    </location>
</feature>
<feature type="compositionally biased region" description="Low complexity" evidence="1">
    <location>
        <begin position="321"/>
        <end position="351"/>
    </location>
</feature>
<proteinExistence type="predicted"/>
<feature type="compositionally biased region" description="Low complexity" evidence="1">
    <location>
        <begin position="142"/>
        <end position="159"/>
    </location>
</feature>
<dbReference type="Gene3D" id="1.10.287.700">
    <property type="entry name" value="Helix hairpin bin"/>
    <property type="match status" value="1"/>
</dbReference>
<organism evidence="2 3">
    <name type="scientific">Vreelandella populi</name>
    <dbReference type="NCBI Taxonomy" id="2498858"/>
    <lineage>
        <taxon>Bacteria</taxon>
        <taxon>Pseudomonadati</taxon>
        <taxon>Pseudomonadota</taxon>
        <taxon>Gammaproteobacteria</taxon>
        <taxon>Oceanospirillales</taxon>
        <taxon>Halomonadaceae</taxon>
        <taxon>Vreelandella</taxon>
    </lineage>
</organism>
<evidence type="ECO:0000256" key="1">
    <source>
        <dbReference type="SAM" id="MobiDB-lite"/>
    </source>
</evidence>
<feature type="compositionally biased region" description="Polar residues" evidence="1">
    <location>
        <begin position="102"/>
        <end position="115"/>
    </location>
</feature>
<evidence type="ECO:0000313" key="2">
    <source>
        <dbReference type="EMBL" id="RUR46465.1"/>
    </source>
</evidence>
<feature type="compositionally biased region" description="Basic and acidic residues" evidence="1">
    <location>
        <begin position="308"/>
        <end position="320"/>
    </location>
</feature>
<evidence type="ECO:0000313" key="3">
    <source>
        <dbReference type="Proteomes" id="UP000286912"/>
    </source>
</evidence>
<accession>A0A433LCX9</accession>
<sequence>MSDHDHDHKHSDRTHSDHQDHRSTEEIEKDIHRSRERLDSTLHEIEDRFSPQQLLNTSYDYIRHGGANEFVSNLGNTIKQNPVPFLVTTAGLGWLMMAQRNPNQGQNQKRMSQNRYSDEHAATSYSGSHGTPGIPVHEGTRAGSSTSTYSGPSSYSSASGHQGENQGRMSSMKEGAKDKAQNFSEKAKDVAHQLSDKAHQLGDKAQHMGGSMRDSTSHLQHGTQDHLHNMSDRARHMGSSSSDFIQEHPLVVGALGIALGAALASLFPTTRKEDEYLGEYRDRAMHMAAEAGQEQVDKAQHTIHEKAEHMKEDSHDHDQKSSSGGKQSSTSGGESSNHSGTSSTGHNSASGVSSSTNPVANPPAGNKSPGLASSNTPSGNTQGSGTNKAP</sequence>
<dbReference type="OrthoDB" id="6065071at2"/>
<feature type="region of interest" description="Disordered" evidence="1">
    <location>
        <begin position="102"/>
        <end position="224"/>
    </location>
</feature>
<gene>
    <name evidence="2" type="ORF">ELY37_10870</name>
</gene>
<reference evidence="2 3" key="1">
    <citation type="submission" date="2018-12" db="EMBL/GenBank/DDBJ databases">
        <title>three novel Halomonas strain isolated from plants.</title>
        <authorList>
            <person name="Sun C."/>
        </authorList>
    </citation>
    <scope>NUCLEOTIDE SEQUENCE [LARGE SCALE GENOMIC DNA]</scope>
    <source>
        <strain evidence="2 3">RC</strain>
    </source>
</reference>
<dbReference type="RefSeq" id="WP_126981765.1">
    <property type="nucleotide sequence ID" value="NZ_RZHD01000005.1"/>
</dbReference>
<feature type="compositionally biased region" description="Polar residues" evidence="1">
    <location>
        <begin position="213"/>
        <end position="222"/>
    </location>
</feature>